<keyword evidence="1" id="KW-0472">Membrane</keyword>
<dbReference type="Proteomes" id="UP000427906">
    <property type="component" value="Chromosome"/>
</dbReference>
<feature type="transmembrane region" description="Helical" evidence="1">
    <location>
        <begin position="45"/>
        <end position="64"/>
    </location>
</feature>
<dbReference type="PANTHER" id="PTHR40047">
    <property type="entry name" value="UPF0703 PROTEIN YCGQ"/>
    <property type="match status" value="1"/>
</dbReference>
<dbReference type="InterPro" id="IPR048447">
    <property type="entry name" value="DUF1980_C"/>
</dbReference>
<dbReference type="InterPro" id="IPR052955">
    <property type="entry name" value="UPF0703_membrane_permease"/>
</dbReference>
<name>A0A5K7YSG4_9BACT</name>
<feature type="domain" description="DUF1980" evidence="2">
    <location>
        <begin position="142"/>
        <end position="245"/>
    </location>
</feature>
<gene>
    <name evidence="3" type="ORF">DSCA_38510</name>
</gene>
<accession>A0A5K7YSG4</accession>
<sequence length="246" mass="27190">MTRTAKTIAAFVCRYLDALLYALWLGVLCWLLLTGSDSAFLHPRFRFFLAGGAMLLAAFMVVTLSGPKPVGTGWSLAATTARALLLMTPLLFLTTVTGQGMGAHALTRKFTGMEQQTLSRLLERGNEPSRGADRDPEVSLLDIARRMKRMEGRQVVTEGLVYRPAIMPENYLTLFRFAIFCCAADALPVWVFVENTGVEAFEDENWIRVAGTVRIVNFNGTDVPVIEADTIVKKAAPSPAEQYLFF</sequence>
<feature type="transmembrane region" description="Helical" evidence="1">
    <location>
        <begin position="84"/>
        <end position="106"/>
    </location>
</feature>
<feature type="transmembrane region" description="Helical" evidence="1">
    <location>
        <begin position="15"/>
        <end position="33"/>
    </location>
</feature>
<keyword evidence="1" id="KW-0812">Transmembrane</keyword>
<dbReference type="RefSeq" id="WP_167527865.1">
    <property type="nucleotide sequence ID" value="NZ_AP021874.1"/>
</dbReference>
<evidence type="ECO:0000313" key="4">
    <source>
        <dbReference type="Proteomes" id="UP000427906"/>
    </source>
</evidence>
<evidence type="ECO:0000256" key="1">
    <source>
        <dbReference type="SAM" id="Phobius"/>
    </source>
</evidence>
<dbReference type="Pfam" id="PF21537">
    <property type="entry name" value="DUF1980_C"/>
    <property type="match status" value="1"/>
</dbReference>
<keyword evidence="4" id="KW-1185">Reference proteome</keyword>
<keyword evidence="1" id="KW-1133">Transmembrane helix</keyword>
<protein>
    <recommendedName>
        <fullName evidence="2">DUF1980 domain-containing protein</fullName>
    </recommendedName>
</protein>
<dbReference type="KEGG" id="dalk:DSCA_38510"/>
<organism evidence="3 4">
    <name type="scientific">Desulfosarcina alkanivorans</name>
    <dbReference type="NCBI Taxonomy" id="571177"/>
    <lineage>
        <taxon>Bacteria</taxon>
        <taxon>Pseudomonadati</taxon>
        <taxon>Thermodesulfobacteriota</taxon>
        <taxon>Desulfobacteria</taxon>
        <taxon>Desulfobacterales</taxon>
        <taxon>Desulfosarcinaceae</taxon>
        <taxon>Desulfosarcina</taxon>
    </lineage>
</organism>
<dbReference type="EMBL" id="AP021874">
    <property type="protein sequence ID" value="BBO69921.1"/>
    <property type="molecule type" value="Genomic_DNA"/>
</dbReference>
<dbReference type="InterPro" id="IPR015402">
    <property type="entry name" value="DUF1980"/>
</dbReference>
<dbReference type="NCBIfam" id="TIGR03943">
    <property type="entry name" value="TIGR03943 family putative permease subunit"/>
    <property type="match status" value="1"/>
</dbReference>
<proteinExistence type="predicted"/>
<dbReference type="AlphaFoldDB" id="A0A5K7YSG4"/>
<evidence type="ECO:0000313" key="3">
    <source>
        <dbReference type="EMBL" id="BBO69921.1"/>
    </source>
</evidence>
<dbReference type="PANTHER" id="PTHR40047:SF1">
    <property type="entry name" value="UPF0703 PROTEIN YCGQ"/>
    <property type="match status" value="1"/>
</dbReference>
<evidence type="ECO:0000259" key="2">
    <source>
        <dbReference type="Pfam" id="PF21537"/>
    </source>
</evidence>
<reference evidence="3 4" key="1">
    <citation type="submission" date="2019-11" db="EMBL/GenBank/DDBJ databases">
        <title>Comparative genomics of hydrocarbon-degrading Desulfosarcina strains.</title>
        <authorList>
            <person name="Watanabe M."/>
            <person name="Kojima H."/>
            <person name="Fukui M."/>
        </authorList>
    </citation>
    <scope>NUCLEOTIDE SEQUENCE [LARGE SCALE GENOMIC DNA]</scope>
    <source>
        <strain evidence="3 4">PL12</strain>
    </source>
</reference>